<keyword evidence="4" id="KW-0812">Transmembrane</keyword>
<evidence type="ECO:0000313" key="6">
    <source>
        <dbReference type="EMBL" id="NVO24735.1"/>
    </source>
</evidence>
<comment type="caution">
    <text evidence="6">The sequence shown here is derived from an EMBL/GenBank/DDBJ whole genome shotgun (WGS) entry which is preliminary data.</text>
</comment>
<dbReference type="RefSeq" id="WP_177158374.1">
    <property type="nucleotide sequence ID" value="NZ_JABCJE010000008.1"/>
</dbReference>
<dbReference type="GO" id="GO:0003700">
    <property type="term" value="F:DNA-binding transcription factor activity"/>
    <property type="evidence" value="ECO:0007669"/>
    <property type="project" value="InterPro"/>
</dbReference>
<feature type="transmembrane region" description="Helical" evidence="4">
    <location>
        <begin position="148"/>
        <end position="171"/>
    </location>
</feature>
<dbReference type="PROSITE" id="PS01124">
    <property type="entry name" value="HTH_ARAC_FAMILY_2"/>
    <property type="match status" value="1"/>
</dbReference>
<keyword evidence="4" id="KW-0472">Membrane</keyword>
<feature type="transmembrane region" description="Helical" evidence="4">
    <location>
        <begin position="55"/>
        <end position="75"/>
    </location>
</feature>
<dbReference type="PANTHER" id="PTHR43280">
    <property type="entry name" value="ARAC-FAMILY TRANSCRIPTIONAL REGULATOR"/>
    <property type="match status" value="1"/>
</dbReference>
<feature type="transmembrane region" description="Helical" evidence="4">
    <location>
        <begin position="29"/>
        <end position="49"/>
    </location>
</feature>
<name>A0A850QE90_9RHOB</name>
<proteinExistence type="predicted"/>
<organism evidence="6 7">
    <name type="scientific">Donghicola mangrovi</name>
    <dbReference type="NCBI Taxonomy" id="2729614"/>
    <lineage>
        <taxon>Bacteria</taxon>
        <taxon>Pseudomonadati</taxon>
        <taxon>Pseudomonadota</taxon>
        <taxon>Alphaproteobacteria</taxon>
        <taxon>Rhodobacterales</taxon>
        <taxon>Roseobacteraceae</taxon>
        <taxon>Donghicola</taxon>
    </lineage>
</organism>
<dbReference type="InterPro" id="IPR018060">
    <property type="entry name" value="HTH_AraC"/>
</dbReference>
<dbReference type="Proteomes" id="UP000592216">
    <property type="component" value="Unassembled WGS sequence"/>
</dbReference>
<evidence type="ECO:0000256" key="2">
    <source>
        <dbReference type="ARBA" id="ARBA00023125"/>
    </source>
</evidence>
<dbReference type="GO" id="GO:0043565">
    <property type="term" value="F:sequence-specific DNA binding"/>
    <property type="evidence" value="ECO:0007669"/>
    <property type="project" value="InterPro"/>
</dbReference>
<evidence type="ECO:0000256" key="4">
    <source>
        <dbReference type="SAM" id="Phobius"/>
    </source>
</evidence>
<dbReference type="SMART" id="SM00342">
    <property type="entry name" value="HTH_ARAC"/>
    <property type="match status" value="1"/>
</dbReference>
<evidence type="ECO:0000256" key="3">
    <source>
        <dbReference type="ARBA" id="ARBA00023163"/>
    </source>
</evidence>
<feature type="domain" description="HTH araC/xylS-type" evidence="5">
    <location>
        <begin position="225"/>
        <end position="325"/>
    </location>
</feature>
<dbReference type="AlphaFoldDB" id="A0A850QE90"/>
<feature type="transmembrane region" description="Helical" evidence="4">
    <location>
        <begin position="87"/>
        <end position="104"/>
    </location>
</feature>
<dbReference type="InterPro" id="IPR009057">
    <property type="entry name" value="Homeodomain-like_sf"/>
</dbReference>
<dbReference type="PANTHER" id="PTHR43280:SF29">
    <property type="entry name" value="ARAC-FAMILY TRANSCRIPTIONAL REGULATOR"/>
    <property type="match status" value="1"/>
</dbReference>
<evidence type="ECO:0000313" key="7">
    <source>
        <dbReference type="Proteomes" id="UP000592216"/>
    </source>
</evidence>
<dbReference type="EMBL" id="JABCJE010000008">
    <property type="protein sequence ID" value="NVO24735.1"/>
    <property type="molecule type" value="Genomic_DNA"/>
</dbReference>
<dbReference type="SUPFAM" id="SSF46689">
    <property type="entry name" value="Homeodomain-like"/>
    <property type="match status" value="1"/>
</dbReference>
<reference evidence="6 7" key="1">
    <citation type="submission" date="2020-04" db="EMBL/GenBank/DDBJ databases">
        <title>Donghicola sp., a member of the Rhodobacteraceae family isolated from mangrove forest in Thailand.</title>
        <authorList>
            <person name="Charoenyingcharoen P."/>
            <person name="Yukphan P."/>
        </authorList>
    </citation>
    <scope>NUCLEOTIDE SEQUENCE [LARGE SCALE GENOMIC DNA]</scope>
    <source>
        <strain evidence="6 7">B5-SW-15</strain>
    </source>
</reference>
<gene>
    <name evidence="6" type="ORF">HJ536_15315</name>
</gene>
<keyword evidence="2" id="KW-0238">DNA-binding</keyword>
<feature type="transmembrane region" description="Helical" evidence="4">
    <location>
        <begin position="177"/>
        <end position="198"/>
    </location>
</feature>
<evidence type="ECO:0000256" key="1">
    <source>
        <dbReference type="ARBA" id="ARBA00023015"/>
    </source>
</evidence>
<accession>A0A850QE90</accession>
<protein>
    <submittedName>
        <fullName evidence="6">AraC family transcriptional regulator</fullName>
    </submittedName>
</protein>
<sequence length="328" mass="35500">MPAFPIPVFVSIVLSFAALRLWQERQQVSMLALLLMVCAAQAMIIALAQHYGVKWLLPVQPVTAAMIPGLAWLAYQSTAVRRMSPKDLIHGVVPLAALLVLAVAPALVDLLLPCAFVGYGLAILIHALRGTDAQPLMQLGHGNMPTRVWVVIGAALTASAISDVLIVAAQIQGWQHLRPWIISVFSVGNLLLIGMLSLSPYIRTEEPPAPEPEPAKEDPDPELWHRVTTLMAQEKPYLNADLTLAQLARKLRVPAKTLSSTINRATGENVSRYVNAARIAEAQSALIAGKSVTEAMLSAGFNTKSNFNREFLRVSGASPSDWLKSQST</sequence>
<keyword evidence="4" id="KW-1133">Transmembrane helix</keyword>
<keyword evidence="1" id="KW-0805">Transcription regulation</keyword>
<evidence type="ECO:0000259" key="5">
    <source>
        <dbReference type="PROSITE" id="PS01124"/>
    </source>
</evidence>
<feature type="transmembrane region" description="Helical" evidence="4">
    <location>
        <begin position="110"/>
        <end position="128"/>
    </location>
</feature>
<dbReference type="Pfam" id="PF12833">
    <property type="entry name" value="HTH_18"/>
    <property type="match status" value="1"/>
</dbReference>
<keyword evidence="3" id="KW-0804">Transcription</keyword>
<dbReference type="Gene3D" id="1.10.10.60">
    <property type="entry name" value="Homeodomain-like"/>
    <property type="match status" value="1"/>
</dbReference>
<feature type="transmembrane region" description="Helical" evidence="4">
    <location>
        <begin position="6"/>
        <end position="22"/>
    </location>
</feature>